<keyword evidence="2" id="KW-1133">Transmembrane helix</keyword>
<proteinExistence type="predicted"/>
<dbReference type="STRING" id="1797247.A2419_02045"/>
<evidence type="ECO:0000256" key="2">
    <source>
        <dbReference type="SAM" id="Phobius"/>
    </source>
</evidence>
<feature type="region of interest" description="Disordered" evidence="1">
    <location>
        <begin position="1"/>
        <end position="43"/>
    </location>
</feature>
<evidence type="ECO:0000313" key="4">
    <source>
        <dbReference type="Proteomes" id="UP000176568"/>
    </source>
</evidence>
<protein>
    <submittedName>
        <fullName evidence="3">Uncharacterized protein</fullName>
    </submittedName>
</protein>
<name>A0A1F4Y3I2_9BACT</name>
<organism evidence="3 4">
    <name type="scientific">Candidatus Adlerbacteria bacterium RIFOXYC1_FULL_48_26</name>
    <dbReference type="NCBI Taxonomy" id="1797247"/>
    <lineage>
        <taxon>Bacteria</taxon>
        <taxon>Candidatus Adleribacteriota</taxon>
    </lineage>
</organism>
<dbReference type="AlphaFoldDB" id="A0A1F4Y3I2"/>
<evidence type="ECO:0000313" key="3">
    <source>
        <dbReference type="EMBL" id="OGC88502.1"/>
    </source>
</evidence>
<feature type="region of interest" description="Disordered" evidence="1">
    <location>
        <begin position="68"/>
        <end position="101"/>
    </location>
</feature>
<comment type="caution">
    <text evidence="3">The sequence shown here is derived from an EMBL/GenBank/DDBJ whole genome shotgun (WGS) entry which is preliminary data.</text>
</comment>
<reference evidence="3 4" key="1">
    <citation type="journal article" date="2016" name="Nat. Commun.">
        <title>Thousands of microbial genomes shed light on interconnected biogeochemical processes in an aquifer system.</title>
        <authorList>
            <person name="Anantharaman K."/>
            <person name="Brown C.T."/>
            <person name="Hug L.A."/>
            <person name="Sharon I."/>
            <person name="Castelle C.J."/>
            <person name="Probst A.J."/>
            <person name="Thomas B.C."/>
            <person name="Singh A."/>
            <person name="Wilkins M.J."/>
            <person name="Karaoz U."/>
            <person name="Brodie E.L."/>
            <person name="Williams K.H."/>
            <person name="Hubbard S.S."/>
            <person name="Banfield J.F."/>
        </authorList>
    </citation>
    <scope>NUCLEOTIDE SEQUENCE [LARGE SCALE GENOMIC DNA]</scope>
</reference>
<feature type="compositionally biased region" description="Polar residues" evidence="1">
    <location>
        <begin position="14"/>
        <end position="23"/>
    </location>
</feature>
<accession>A0A1F4Y3I2</accession>
<dbReference type="EMBL" id="MEXB01000008">
    <property type="protein sequence ID" value="OGC88502.1"/>
    <property type="molecule type" value="Genomic_DNA"/>
</dbReference>
<feature type="compositionally biased region" description="Low complexity" evidence="1">
    <location>
        <begin position="73"/>
        <end position="100"/>
    </location>
</feature>
<keyword evidence="2" id="KW-0812">Transmembrane</keyword>
<evidence type="ECO:0000256" key="1">
    <source>
        <dbReference type="SAM" id="MobiDB-lite"/>
    </source>
</evidence>
<gene>
    <name evidence="3" type="ORF">A2419_02045</name>
</gene>
<feature type="compositionally biased region" description="Basic and acidic residues" evidence="1">
    <location>
        <begin position="1"/>
        <end position="11"/>
    </location>
</feature>
<dbReference type="Proteomes" id="UP000176568">
    <property type="component" value="Unassembled WGS sequence"/>
</dbReference>
<keyword evidence="2" id="KW-0472">Membrane</keyword>
<sequence>MDESQNSEKKPQLSWAQPISSVKPTPMKSAQVPPKKGTDGENHTMRNLIITVVAILVVMGIAWAVTGDKKSSDTTNTSPTATSTTTGSTGTQTGTTSSNTQVSFPSGALVIASPQNAGLEIAVSNVVVQVPTWVVIYENYNGQPGNVLGAALFTKDRSSGAVDLLRGTLPGQTYFAGEARDDGDHMFSMTNDPATRDTNGNPITLKFETK</sequence>
<feature type="transmembrane region" description="Helical" evidence="2">
    <location>
        <begin position="45"/>
        <end position="65"/>
    </location>
</feature>